<reference evidence="13" key="1">
    <citation type="journal article" date="2019" name="Int. J. Syst. Evol. Microbiol.">
        <title>The Global Catalogue of Microorganisms (GCM) 10K type strain sequencing project: providing services to taxonomists for standard genome sequencing and annotation.</title>
        <authorList>
            <consortium name="The Broad Institute Genomics Platform"/>
            <consortium name="The Broad Institute Genome Sequencing Center for Infectious Disease"/>
            <person name="Wu L."/>
            <person name="Ma J."/>
        </authorList>
    </citation>
    <scope>NUCLEOTIDE SEQUENCE [LARGE SCALE GENOMIC DNA]</scope>
    <source>
        <strain evidence="13">JCM 17939</strain>
    </source>
</reference>
<accession>A0ABP8UAC4</accession>
<evidence type="ECO:0000256" key="9">
    <source>
        <dbReference type="SAM" id="MobiDB-lite"/>
    </source>
</evidence>
<keyword evidence="8 10" id="KW-0472">Membrane</keyword>
<evidence type="ECO:0000256" key="2">
    <source>
        <dbReference type="ARBA" id="ARBA00008583"/>
    </source>
</evidence>
<organism evidence="12 13">
    <name type="scientific">Actinoallomurus vinaceus</name>
    <dbReference type="NCBI Taxonomy" id="1080074"/>
    <lineage>
        <taxon>Bacteria</taxon>
        <taxon>Bacillati</taxon>
        <taxon>Actinomycetota</taxon>
        <taxon>Actinomycetes</taxon>
        <taxon>Streptosporangiales</taxon>
        <taxon>Thermomonosporaceae</taxon>
        <taxon>Actinoallomurus</taxon>
    </lineage>
</organism>
<keyword evidence="7 10" id="KW-1133">Transmembrane helix</keyword>
<dbReference type="Proteomes" id="UP001501442">
    <property type="component" value="Unassembled WGS sequence"/>
</dbReference>
<evidence type="ECO:0000256" key="3">
    <source>
        <dbReference type="ARBA" id="ARBA00022448"/>
    </source>
</evidence>
<keyword evidence="5 10" id="KW-0812">Transmembrane</keyword>
<dbReference type="EMBL" id="BAABHK010000003">
    <property type="protein sequence ID" value="GAA4625093.1"/>
    <property type="molecule type" value="Genomic_DNA"/>
</dbReference>
<dbReference type="InterPro" id="IPR004840">
    <property type="entry name" value="Amino_acid_permease_CS"/>
</dbReference>
<proteinExistence type="inferred from homology"/>
<dbReference type="PANTHER" id="PTHR43495:SF1">
    <property type="entry name" value="L-ASPARAGINE PERMEASE"/>
    <property type="match status" value="1"/>
</dbReference>
<evidence type="ECO:0000256" key="7">
    <source>
        <dbReference type="ARBA" id="ARBA00022989"/>
    </source>
</evidence>
<protein>
    <recommendedName>
        <fullName evidence="11">Amino acid permease/ SLC12A domain-containing protein</fullName>
    </recommendedName>
</protein>
<keyword evidence="13" id="KW-1185">Reference proteome</keyword>
<feature type="region of interest" description="Disordered" evidence="9">
    <location>
        <begin position="1"/>
        <end position="20"/>
    </location>
</feature>
<keyword evidence="6" id="KW-0029">Amino-acid transport</keyword>
<evidence type="ECO:0000313" key="12">
    <source>
        <dbReference type="EMBL" id="GAA4625093.1"/>
    </source>
</evidence>
<feature type="transmembrane region" description="Helical" evidence="10">
    <location>
        <begin position="31"/>
        <end position="51"/>
    </location>
</feature>
<feature type="transmembrane region" description="Helical" evidence="10">
    <location>
        <begin position="57"/>
        <end position="75"/>
    </location>
</feature>
<evidence type="ECO:0000256" key="4">
    <source>
        <dbReference type="ARBA" id="ARBA00022475"/>
    </source>
</evidence>
<dbReference type="PROSITE" id="PS00218">
    <property type="entry name" value="AMINO_ACID_PERMEASE_1"/>
    <property type="match status" value="1"/>
</dbReference>
<evidence type="ECO:0000256" key="5">
    <source>
        <dbReference type="ARBA" id="ARBA00022692"/>
    </source>
</evidence>
<evidence type="ECO:0000313" key="13">
    <source>
        <dbReference type="Proteomes" id="UP001501442"/>
    </source>
</evidence>
<feature type="domain" description="Amino acid permease/ SLC12A" evidence="11">
    <location>
        <begin position="28"/>
        <end position="83"/>
    </location>
</feature>
<keyword evidence="4" id="KW-1003">Cell membrane</keyword>
<keyword evidence="3" id="KW-0813">Transport</keyword>
<evidence type="ECO:0000256" key="1">
    <source>
        <dbReference type="ARBA" id="ARBA00004651"/>
    </source>
</evidence>
<comment type="caution">
    <text evidence="12">The sequence shown here is derived from an EMBL/GenBank/DDBJ whole genome shotgun (WGS) entry which is preliminary data.</text>
</comment>
<name>A0ABP8UAC4_9ACTN</name>
<evidence type="ECO:0000256" key="8">
    <source>
        <dbReference type="ARBA" id="ARBA00023136"/>
    </source>
</evidence>
<dbReference type="Gene3D" id="1.20.1740.10">
    <property type="entry name" value="Amino acid/polyamine transporter I"/>
    <property type="match status" value="1"/>
</dbReference>
<evidence type="ECO:0000259" key="11">
    <source>
        <dbReference type="Pfam" id="PF00324"/>
    </source>
</evidence>
<dbReference type="Pfam" id="PF00324">
    <property type="entry name" value="AA_permease"/>
    <property type="match status" value="1"/>
</dbReference>
<gene>
    <name evidence="12" type="ORF">GCM10023196_027920</name>
</gene>
<sequence length="89" mass="9082">MSTALDHQGTTSDNENSGYAQSLGNRQVKMIAIGGAIGVGLFLGAGGRMAAAGPGLVLSYALCGMAAFFVMRALGELVLHQPRSFVPNA</sequence>
<dbReference type="RefSeq" id="WP_345431168.1">
    <property type="nucleotide sequence ID" value="NZ_BAABHK010000003.1"/>
</dbReference>
<dbReference type="InterPro" id="IPR004841">
    <property type="entry name" value="AA-permease/SLC12A_dom"/>
</dbReference>
<comment type="subcellular location">
    <subcellularLocation>
        <location evidence="1">Cell membrane</location>
        <topology evidence="1">Multi-pass membrane protein</topology>
    </subcellularLocation>
</comment>
<evidence type="ECO:0000256" key="6">
    <source>
        <dbReference type="ARBA" id="ARBA00022970"/>
    </source>
</evidence>
<dbReference type="PANTHER" id="PTHR43495">
    <property type="entry name" value="GABA PERMEASE"/>
    <property type="match status" value="1"/>
</dbReference>
<evidence type="ECO:0000256" key="10">
    <source>
        <dbReference type="SAM" id="Phobius"/>
    </source>
</evidence>
<comment type="similarity">
    <text evidence="2">Belongs to the amino acid-polyamine-organocation (APC) superfamily. Amino acid transporter (AAT) (TC 2.A.3.1) family.</text>
</comment>